<proteinExistence type="predicted"/>
<reference evidence="2" key="2">
    <citation type="submission" date="2020-05" db="UniProtKB">
        <authorList>
            <consortium name="EnsemblMetazoa"/>
        </authorList>
    </citation>
    <scope>IDENTIFICATION</scope>
    <source>
        <strain evidence="2">IAEA</strain>
    </source>
</reference>
<organism evidence="2 3">
    <name type="scientific">Glossina pallidipes</name>
    <name type="common">Tsetse fly</name>
    <dbReference type="NCBI Taxonomy" id="7398"/>
    <lineage>
        <taxon>Eukaryota</taxon>
        <taxon>Metazoa</taxon>
        <taxon>Ecdysozoa</taxon>
        <taxon>Arthropoda</taxon>
        <taxon>Hexapoda</taxon>
        <taxon>Insecta</taxon>
        <taxon>Pterygota</taxon>
        <taxon>Neoptera</taxon>
        <taxon>Endopterygota</taxon>
        <taxon>Diptera</taxon>
        <taxon>Brachycera</taxon>
        <taxon>Muscomorpha</taxon>
        <taxon>Hippoboscoidea</taxon>
        <taxon>Glossinidae</taxon>
        <taxon>Glossina</taxon>
    </lineage>
</organism>
<name>A0A1B0ACQ8_GLOPL</name>
<protein>
    <submittedName>
        <fullName evidence="2">Uncharacterized protein</fullName>
    </submittedName>
</protein>
<evidence type="ECO:0000313" key="2">
    <source>
        <dbReference type="EnsemblMetazoa" id="GPAI041434-PA"/>
    </source>
</evidence>
<feature type="region of interest" description="Disordered" evidence="1">
    <location>
        <begin position="1"/>
        <end position="58"/>
    </location>
</feature>
<evidence type="ECO:0000313" key="3">
    <source>
        <dbReference type="Proteomes" id="UP000092445"/>
    </source>
</evidence>
<keyword evidence="3" id="KW-1185">Reference proteome</keyword>
<dbReference type="VEuPathDB" id="VectorBase:GPAI041434"/>
<dbReference type="Proteomes" id="UP000092445">
    <property type="component" value="Unassembled WGS sequence"/>
</dbReference>
<reference evidence="3" key="1">
    <citation type="submission" date="2014-03" db="EMBL/GenBank/DDBJ databases">
        <authorList>
            <person name="Aksoy S."/>
            <person name="Warren W."/>
            <person name="Wilson R.K."/>
        </authorList>
    </citation>
    <scope>NUCLEOTIDE SEQUENCE [LARGE SCALE GENOMIC DNA]</scope>
    <source>
        <strain evidence="3">IAEA</strain>
    </source>
</reference>
<sequence length="478" mass="55031">MPNKRRNQNNGKHMQPMEEPEPRPSTSKKDVKKKTSFKKSTRDDARMTDFRAKQSEKTVQENREALFEKLFFAYRNINEAMKHIELQQVQRTIVMPISTCSAGFIIRNLMARFVRPQLMFLDEARTLAGSLYRITLLQLDYKLHMQHSRNLELDSYEETYLADDIPRVLNMMGAGFSPLINYVNAIGYVKTAAKSYLPRHPKVKPNSPIYQTSNTLRATIEALSGEALSIDLKRTFMDYFPYPNVRRHCRNPRRNATGDDIALNVRLENPDDIMPADYSVENVRVDIGMIASAVERVSRKYPKYVSTGGLDWKSQDIQLGQISLTAREHDRFWSAETLSDPEAYKGVVYMLCEIDETLLNEPNPFKCLSNSKATNIVNQVERKTSYYRNTFLNGLTKIRVNQKKVNLSMCIRLHSRLPLITSPGCLKLSDSRKLPNRTDMTYLPLRHWLTISTAGSLRLQTNVEAVLSASDLFQTVWK</sequence>
<accession>A0A1B0ACQ8</accession>
<dbReference type="EnsemblMetazoa" id="GPAI041434-RA">
    <property type="protein sequence ID" value="GPAI041434-PA"/>
    <property type="gene ID" value="GPAI041434"/>
</dbReference>
<feature type="compositionally biased region" description="Basic and acidic residues" evidence="1">
    <location>
        <begin position="40"/>
        <end position="58"/>
    </location>
</feature>
<dbReference type="STRING" id="7398.A0A1B0ACQ8"/>
<dbReference type="AlphaFoldDB" id="A0A1B0ACQ8"/>
<feature type="compositionally biased region" description="Basic residues" evidence="1">
    <location>
        <begin position="30"/>
        <end position="39"/>
    </location>
</feature>
<evidence type="ECO:0000256" key="1">
    <source>
        <dbReference type="SAM" id="MobiDB-lite"/>
    </source>
</evidence>